<dbReference type="OrthoDB" id="2362516at2759"/>
<accession>A0A8H5HYA2</accession>
<dbReference type="AlphaFoldDB" id="A0A8H5HYA2"/>
<dbReference type="Proteomes" id="UP000518752">
    <property type="component" value="Unassembled WGS sequence"/>
</dbReference>
<feature type="chain" id="PRO_5034183402" evidence="2">
    <location>
        <begin position="17"/>
        <end position="165"/>
    </location>
</feature>
<evidence type="ECO:0000313" key="4">
    <source>
        <dbReference type="Proteomes" id="UP000518752"/>
    </source>
</evidence>
<sequence length="165" mass="17484">MLPLLLWMSILHETGQDTCVDGAFSQCVDSKFMMTPCASGLSCFALLLLNSNGTSLSCATQADALARCQTLGVDGGIDGNGAGLTGTSSMVATSTVASSSSSATGAASADSGNDDGDMDCGDDDSDDGQDQDYRSPDTLFRSPWNWDYHCSIRHCFLIFQLYRRF</sequence>
<feature type="region of interest" description="Disordered" evidence="1">
    <location>
        <begin position="96"/>
        <end position="134"/>
    </location>
</feature>
<reference evidence="3 4" key="1">
    <citation type="journal article" date="2020" name="ISME J.">
        <title>Uncovering the hidden diversity of litter-decomposition mechanisms in mushroom-forming fungi.</title>
        <authorList>
            <person name="Floudas D."/>
            <person name="Bentzer J."/>
            <person name="Ahren D."/>
            <person name="Johansson T."/>
            <person name="Persson P."/>
            <person name="Tunlid A."/>
        </authorList>
    </citation>
    <scope>NUCLEOTIDE SEQUENCE [LARGE SCALE GENOMIC DNA]</scope>
    <source>
        <strain evidence="3 4">CBS 406.79</strain>
    </source>
</reference>
<feature type="compositionally biased region" description="Acidic residues" evidence="1">
    <location>
        <begin position="112"/>
        <end position="130"/>
    </location>
</feature>
<keyword evidence="4" id="KW-1185">Reference proteome</keyword>
<evidence type="ECO:0000256" key="1">
    <source>
        <dbReference type="SAM" id="MobiDB-lite"/>
    </source>
</evidence>
<organism evidence="3 4">
    <name type="scientific">Collybiopsis confluens</name>
    <dbReference type="NCBI Taxonomy" id="2823264"/>
    <lineage>
        <taxon>Eukaryota</taxon>
        <taxon>Fungi</taxon>
        <taxon>Dikarya</taxon>
        <taxon>Basidiomycota</taxon>
        <taxon>Agaricomycotina</taxon>
        <taxon>Agaricomycetes</taxon>
        <taxon>Agaricomycetidae</taxon>
        <taxon>Agaricales</taxon>
        <taxon>Marasmiineae</taxon>
        <taxon>Omphalotaceae</taxon>
        <taxon>Collybiopsis</taxon>
    </lineage>
</organism>
<protein>
    <submittedName>
        <fullName evidence="3">Uncharacterized protein</fullName>
    </submittedName>
</protein>
<name>A0A8H5HYA2_9AGAR</name>
<feature type="signal peptide" evidence="2">
    <location>
        <begin position="1"/>
        <end position="16"/>
    </location>
</feature>
<evidence type="ECO:0000256" key="2">
    <source>
        <dbReference type="SAM" id="SignalP"/>
    </source>
</evidence>
<evidence type="ECO:0000313" key="3">
    <source>
        <dbReference type="EMBL" id="KAF5391633.1"/>
    </source>
</evidence>
<feature type="compositionally biased region" description="Low complexity" evidence="1">
    <location>
        <begin position="96"/>
        <end position="111"/>
    </location>
</feature>
<dbReference type="EMBL" id="JAACJN010000009">
    <property type="protein sequence ID" value="KAF5391633.1"/>
    <property type="molecule type" value="Genomic_DNA"/>
</dbReference>
<comment type="caution">
    <text evidence="3">The sequence shown here is derived from an EMBL/GenBank/DDBJ whole genome shotgun (WGS) entry which is preliminary data.</text>
</comment>
<proteinExistence type="predicted"/>
<gene>
    <name evidence="3" type="ORF">D9757_002461</name>
</gene>
<keyword evidence="2" id="KW-0732">Signal</keyword>